<sequence length="199" mass="22086">MATDNLGSIVSLGNVLRIDNAVIDEVFFSNNNTGYILISYSVPWQSGITTTDQLQLNVNNNTVILNSFRLPICLCDLREGMRVDVTFSPRMTRSIPPQSNAFSITVKRPSRPPVAPPSVTTARILWIDANNNRLITVSQNNINRQMVFVITNSTIILNRNGFPIPLRALRPGQLVQISHSNFQTASIPPIATAFRIQVI</sequence>
<keyword evidence="2" id="KW-1185">Reference proteome</keyword>
<evidence type="ECO:0000313" key="2">
    <source>
        <dbReference type="Proteomes" id="UP000260812"/>
    </source>
</evidence>
<dbReference type="GeneID" id="97988239"/>
<name>A0A3E3I2C6_9FIRM</name>
<accession>A0A3E3I2C6</accession>
<dbReference type="EMBL" id="QVLV01000010">
    <property type="protein sequence ID" value="RGE58821.1"/>
    <property type="molecule type" value="Genomic_DNA"/>
</dbReference>
<protein>
    <submittedName>
        <fullName evidence="1">Uncharacterized protein</fullName>
    </submittedName>
</protein>
<reference evidence="1" key="1">
    <citation type="submission" date="2018-08" db="EMBL/GenBank/DDBJ databases">
        <title>A genome reference for cultivated species of the human gut microbiota.</title>
        <authorList>
            <person name="Zou Y."/>
            <person name="Xue W."/>
            <person name="Luo G."/>
        </authorList>
    </citation>
    <scope>NUCLEOTIDE SEQUENCE [LARGE SCALE GENOMIC DNA]</scope>
    <source>
        <strain evidence="1">TF05-5AC</strain>
    </source>
</reference>
<dbReference type="RefSeq" id="WP_117544872.1">
    <property type="nucleotide sequence ID" value="NZ_JBKUNB010000009.1"/>
</dbReference>
<proteinExistence type="predicted"/>
<comment type="caution">
    <text evidence="1">The sequence shown here is derived from an EMBL/GenBank/DDBJ whole genome shotgun (WGS) entry which is preliminary data.</text>
</comment>
<dbReference type="Proteomes" id="UP000260812">
    <property type="component" value="Unassembled WGS sequence"/>
</dbReference>
<dbReference type="AlphaFoldDB" id="A0A3E3I2C6"/>
<evidence type="ECO:0000313" key="1">
    <source>
        <dbReference type="EMBL" id="RGE58821.1"/>
    </source>
</evidence>
<gene>
    <name evidence="1" type="ORF">DXC51_15530</name>
</gene>
<organism evidence="1 2">
    <name type="scientific">Eisenbergiella massiliensis</name>
    <dbReference type="NCBI Taxonomy" id="1720294"/>
    <lineage>
        <taxon>Bacteria</taxon>
        <taxon>Bacillati</taxon>
        <taxon>Bacillota</taxon>
        <taxon>Clostridia</taxon>
        <taxon>Lachnospirales</taxon>
        <taxon>Lachnospiraceae</taxon>
        <taxon>Eisenbergiella</taxon>
    </lineage>
</organism>